<dbReference type="InterPro" id="IPR039422">
    <property type="entry name" value="MarR/SlyA-like"/>
</dbReference>
<dbReference type="PANTHER" id="PTHR33164:SF57">
    <property type="entry name" value="MARR-FAMILY TRANSCRIPTIONAL REGULATOR"/>
    <property type="match status" value="1"/>
</dbReference>
<dbReference type="InterPro" id="IPR000835">
    <property type="entry name" value="HTH_MarR-typ"/>
</dbReference>
<feature type="domain" description="HTH marR-type" evidence="1">
    <location>
        <begin position="22"/>
        <end position="160"/>
    </location>
</feature>
<keyword evidence="3" id="KW-1185">Reference proteome</keyword>
<comment type="caution">
    <text evidence="2">The sequence shown here is derived from an EMBL/GenBank/DDBJ whole genome shotgun (WGS) entry which is preliminary data.</text>
</comment>
<evidence type="ECO:0000313" key="2">
    <source>
        <dbReference type="EMBL" id="GGO65989.1"/>
    </source>
</evidence>
<name>A0ABQ2N3V5_9MICO</name>
<evidence type="ECO:0000313" key="3">
    <source>
        <dbReference type="Proteomes" id="UP000638043"/>
    </source>
</evidence>
<dbReference type="Proteomes" id="UP000638043">
    <property type="component" value="Unassembled WGS sequence"/>
</dbReference>
<protein>
    <recommendedName>
        <fullName evidence="1">HTH marR-type domain-containing protein</fullName>
    </recommendedName>
</protein>
<proteinExistence type="predicted"/>
<dbReference type="Pfam" id="PF12802">
    <property type="entry name" value="MarR_2"/>
    <property type="match status" value="1"/>
</dbReference>
<dbReference type="PANTHER" id="PTHR33164">
    <property type="entry name" value="TRANSCRIPTIONAL REGULATOR, MARR FAMILY"/>
    <property type="match status" value="1"/>
</dbReference>
<organism evidence="2 3">
    <name type="scientific">Microbacterium nanhaiense</name>
    <dbReference type="NCBI Taxonomy" id="1301026"/>
    <lineage>
        <taxon>Bacteria</taxon>
        <taxon>Bacillati</taxon>
        <taxon>Actinomycetota</taxon>
        <taxon>Actinomycetes</taxon>
        <taxon>Micrococcales</taxon>
        <taxon>Microbacteriaceae</taxon>
        <taxon>Microbacterium</taxon>
    </lineage>
</organism>
<evidence type="ECO:0000259" key="1">
    <source>
        <dbReference type="PROSITE" id="PS50995"/>
    </source>
</evidence>
<dbReference type="InterPro" id="IPR036388">
    <property type="entry name" value="WH-like_DNA-bd_sf"/>
</dbReference>
<dbReference type="SUPFAM" id="SSF46785">
    <property type="entry name" value="Winged helix' DNA-binding domain"/>
    <property type="match status" value="1"/>
</dbReference>
<dbReference type="PROSITE" id="PS50995">
    <property type="entry name" value="HTH_MARR_2"/>
    <property type="match status" value="1"/>
</dbReference>
<gene>
    <name evidence="2" type="ORF">GCM10010910_24420</name>
</gene>
<dbReference type="RefSeq" id="WP_229661297.1">
    <property type="nucleotide sequence ID" value="NZ_BMMQ01000008.1"/>
</dbReference>
<reference evidence="3" key="1">
    <citation type="journal article" date="2019" name="Int. J. Syst. Evol. Microbiol.">
        <title>The Global Catalogue of Microorganisms (GCM) 10K type strain sequencing project: providing services to taxonomists for standard genome sequencing and annotation.</title>
        <authorList>
            <consortium name="The Broad Institute Genomics Platform"/>
            <consortium name="The Broad Institute Genome Sequencing Center for Infectious Disease"/>
            <person name="Wu L."/>
            <person name="Ma J."/>
        </authorList>
    </citation>
    <scope>NUCLEOTIDE SEQUENCE [LARGE SCALE GENOMIC DNA]</scope>
    <source>
        <strain evidence="3">CGMCC 4.7181</strain>
    </source>
</reference>
<dbReference type="Gene3D" id="1.10.10.10">
    <property type="entry name" value="Winged helix-like DNA-binding domain superfamily/Winged helix DNA-binding domain"/>
    <property type="match status" value="1"/>
</dbReference>
<sequence length="166" mass="18022">MNTRTPAAAASPEAVTAGVSARAEAIAALEGSFERLMQQWRRSYADAAECVAPGMLPATYKVLTMIAREGAATVSTLADHLSADKGFVSRTVSELEELALVTRVPDPHDGRVRLISLTEFGRGRLHLARAPYQHRLEEELDNWPVTTIDRLTTLLDALTTGETPHS</sequence>
<accession>A0ABQ2N3V5</accession>
<dbReference type="EMBL" id="BMMQ01000008">
    <property type="protein sequence ID" value="GGO65989.1"/>
    <property type="molecule type" value="Genomic_DNA"/>
</dbReference>
<dbReference type="SMART" id="SM00347">
    <property type="entry name" value="HTH_MARR"/>
    <property type="match status" value="1"/>
</dbReference>
<dbReference type="InterPro" id="IPR036390">
    <property type="entry name" value="WH_DNA-bd_sf"/>
</dbReference>